<protein>
    <recommendedName>
        <fullName evidence="1">Major sperm protein</fullName>
    </recommendedName>
</protein>
<dbReference type="InterPro" id="IPR013783">
    <property type="entry name" value="Ig-like_fold"/>
</dbReference>
<dbReference type="SUPFAM" id="SSF49354">
    <property type="entry name" value="PapD-like"/>
    <property type="match status" value="1"/>
</dbReference>
<comment type="function">
    <text evidence="1">Central component in molecular interactions underlying sperm crawling. Forms an extensive filament system that extends from sperm villipoda, along the leading edge of the pseudopod.</text>
</comment>
<keyword evidence="2" id="KW-1133">Transmembrane helix</keyword>
<sequence>MIWNTNQYILLSLDVLLGIVALILAVYLIAQLLSKPNPSIEAEMEKGKSEKVPSGVAKPVEKSAIMEATPIESLSTNVTQTAILPQPDVNQGTKSGGDPDPFTQWIAFEPGQLEFNKNLNMMKKVTMQNTTNKRLAVKVLCSNNKVYRVEPICSFLDPKQSLEAEVHRIDDGSPPKEEMLVFAYIEVAATDTNIRELLKNLKKTKKIEFKLKVA</sequence>
<dbReference type="Pfam" id="PF00635">
    <property type="entry name" value="Motile_Sperm"/>
    <property type="match status" value="1"/>
</dbReference>
<dbReference type="Gene3D" id="2.60.40.10">
    <property type="entry name" value="Immunoglobulins"/>
    <property type="match status" value="1"/>
</dbReference>
<feature type="transmembrane region" description="Helical" evidence="2">
    <location>
        <begin position="6"/>
        <end position="30"/>
    </location>
</feature>
<dbReference type="AlphaFoldDB" id="A0A914E9W6"/>
<dbReference type="InterPro" id="IPR051774">
    <property type="entry name" value="Sperm-specific_class_P"/>
</dbReference>
<organism evidence="4 5">
    <name type="scientific">Acrobeloides nanus</name>
    <dbReference type="NCBI Taxonomy" id="290746"/>
    <lineage>
        <taxon>Eukaryota</taxon>
        <taxon>Metazoa</taxon>
        <taxon>Ecdysozoa</taxon>
        <taxon>Nematoda</taxon>
        <taxon>Chromadorea</taxon>
        <taxon>Rhabditida</taxon>
        <taxon>Tylenchina</taxon>
        <taxon>Cephalobomorpha</taxon>
        <taxon>Cephaloboidea</taxon>
        <taxon>Cephalobidae</taxon>
        <taxon>Acrobeloides</taxon>
    </lineage>
</organism>
<keyword evidence="1" id="KW-0963">Cytoplasm</keyword>
<proteinExistence type="predicted"/>
<dbReference type="PANTHER" id="PTHR22947">
    <property type="entry name" value="MAJOR SPERM PROTEIN"/>
    <property type="match status" value="1"/>
</dbReference>
<keyword evidence="4" id="KW-1185">Reference proteome</keyword>
<name>A0A914E9W6_9BILA</name>
<dbReference type="PROSITE" id="PS50202">
    <property type="entry name" value="MSP"/>
    <property type="match status" value="1"/>
</dbReference>
<evidence type="ECO:0000259" key="3">
    <source>
        <dbReference type="PROSITE" id="PS50202"/>
    </source>
</evidence>
<evidence type="ECO:0000313" key="4">
    <source>
        <dbReference type="Proteomes" id="UP000887540"/>
    </source>
</evidence>
<accession>A0A914E9W6</accession>
<keyword evidence="2" id="KW-0812">Transmembrane</keyword>
<feature type="domain" description="MSP" evidence="3">
    <location>
        <begin position="105"/>
        <end position="214"/>
    </location>
</feature>
<dbReference type="InterPro" id="IPR000535">
    <property type="entry name" value="MSP_dom"/>
</dbReference>
<keyword evidence="2" id="KW-0472">Membrane</keyword>
<evidence type="ECO:0000256" key="2">
    <source>
        <dbReference type="SAM" id="Phobius"/>
    </source>
</evidence>
<dbReference type="Proteomes" id="UP000887540">
    <property type="component" value="Unplaced"/>
</dbReference>
<reference evidence="5" key="1">
    <citation type="submission" date="2022-11" db="UniProtKB">
        <authorList>
            <consortium name="WormBaseParasite"/>
        </authorList>
    </citation>
    <scope>IDENTIFICATION</scope>
</reference>
<dbReference type="WBParaSite" id="ACRNAN_scaffold6336.g10289.t1">
    <property type="protein sequence ID" value="ACRNAN_scaffold6336.g10289.t1"/>
    <property type="gene ID" value="ACRNAN_scaffold6336.g10289"/>
</dbReference>
<dbReference type="PANTHER" id="PTHR22947:SF3">
    <property type="entry name" value="MSP DOMAIN-CONTAINING PROTEIN-RELATED"/>
    <property type="match status" value="1"/>
</dbReference>
<dbReference type="InterPro" id="IPR008962">
    <property type="entry name" value="PapD-like_sf"/>
</dbReference>
<keyword evidence="1" id="KW-0206">Cytoskeleton</keyword>
<evidence type="ECO:0000256" key="1">
    <source>
        <dbReference type="RuleBase" id="RU003425"/>
    </source>
</evidence>
<evidence type="ECO:0000313" key="5">
    <source>
        <dbReference type="WBParaSite" id="ACRNAN_scaffold6336.g10289.t1"/>
    </source>
</evidence>